<dbReference type="Proteomes" id="UP000317093">
    <property type="component" value="Chromosome"/>
</dbReference>
<evidence type="ECO:0000256" key="1">
    <source>
        <dbReference type="SAM" id="MobiDB-lite"/>
    </source>
</evidence>
<name>A0A518B3Y5_9BACT</name>
<feature type="compositionally biased region" description="Polar residues" evidence="1">
    <location>
        <begin position="9"/>
        <end position="25"/>
    </location>
</feature>
<evidence type="ECO:0000313" key="2">
    <source>
        <dbReference type="EMBL" id="QDU61703.1"/>
    </source>
</evidence>
<reference evidence="2 3" key="1">
    <citation type="submission" date="2019-02" db="EMBL/GenBank/DDBJ databases">
        <title>Deep-cultivation of Planctomycetes and their phenomic and genomic characterization uncovers novel biology.</title>
        <authorList>
            <person name="Wiegand S."/>
            <person name="Jogler M."/>
            <person name="Boedeker C."/>
            <person name="Pinto D."/>
            <person name="Vollmers J."/>
            <person name="Rivas-Marin E."/>
            <person name="Kohn T."/>
            <person name="Peeters S.H."/>
            <person name="Heuer A."/>
            <person name="Rast P."/>
            <person name="Oberbeckmann S."/>
            <person name="Bunk B."/>
            <person name="Jeske O."/>
            <person name="Meyerdierks A."/>
            <person name="Storesund J.E."/>
            <person name="Kallscheuer N."/>
            <person name="Luecker S."/>
            <person name="Lage O.M."/>
            <person name="Pohl T."/>
            <person name="Merkel B.J."/>
            <person name="Hornburger P."/>
            <person name="Mueller R.-W."/>
            <person name="Bruemmer F."/>
            <person name="Labrenz M."/>
            <person name="Spormann A.M."/>
            <person name="Op den Camp H."/>
            <person name="Overmann J."/>
            <person name="Amann R."/>
            <person name="Jetten M.S.M."/>
            <person name="Mascher T."/>
            <person name="Medema M.H."/>
            <person name="Devos D.P."/>
            <person name="Kaster A.-K."/>
            <person name="Ovreas L."/>
            <person name="Rohde M."/>
            <person name="Galperin M.Y."/>
            <person name="Jogler C."/>
        </authorList>
    </citation>
    <scope>NUCLEOTIDE SEQUENCE [LARGE SCALE GENOMIC DNA]</scope>
    <source>
        <strain evidence="2 3">Pan216</strain>
    </source>
</reference>
<sequence>MRYEDLVRQWTNSSDPSLQQETSAQHGPPLEVQTKGLFTPAPFLQNQAVPAKYRNHPLVKGKFFGSIAKSVGGECILRSAW</sequence>
<organism evidence="2 3">
    <name type="scientific">Kolteria novifilia</name>
    <dbReference type="NCBI Taxonomy" id="2527975"/>
    <lineage>
        <taxon>Bacteria</taxon>
        <taxon>Pseudomonadati</taxon>
        <taxon>Planctomycetota</taxon>
        <taxon>Planctomycetia</taxon>
        <taxon>Kolteriales</taxon>
        <taxon>Kolteriaceae</taxon>
        <taxon>Kolteria</taxon>
    </lineage>
</organism>
<accession>A0A518B3Y5</accession>
<dbReference type="KEGG" id="knv:Pan216_25650"/>
<gene>
    <name evidence="2" type="ORF">Pan216_25650</name>
</gene>
<feature type="region of interest" description="Disordered" evidence="1">
    <location>
        <begin position="1"/>
        <end position="29"/>
    </location>
</feature>
<keyword evidence="3" id="KW-1185">Reference proteome</keyword>
<dbReference type="EMBL" id="CP036279">
    <property type="protein sequence ID" value="QDU61703.1"/>
    <property type="molecule type" value="Genomic_DNA"/>
</dbReference>
<proteinExistence type="predicted"/>
<evidence type="ECO:0000313" key="3">
    <source>
        <dbReference type="Proteomes" id="UP000317093"/>
    </source>
</evidence>
<dbReference type="AlphaFoldDB" id="A0A518B3Y5"/>
<protein>
    <submittedName>
        <fullName evidence="2">Uncharacterized protein</fullName>
    </submittedName>
</protein>